<protein>
    <submittedName>
        <fullName evidence="9">MMPL family transporter</fullName>
    </submittedName>
</protein>
<evidence type="ECO:0000256" key="6">
    <source>
        <dbReference type="ARBA" id="ARBA00023136"/>
    </source>
</evidence>
<feature type="transmembrane region" description="Helical" evidence="7">
    <location>
        <begin position="589"/>
        <end position="608"/>
    </location>
</feature>
<evidence type="ECO:0000256" key="1">
    <source>
        <dbReference type="ARBA" id="ARBA00004651"/>
    </source>
</evidence>
<name>A0A8A4ZM96_9MICO</name>
<reference evidence="9" key="1">
    <citation type="submission" date="2021-03" db="EMBL/GenBank/DDBJ databases">
        <title>Pengzhenrongella sicca gen. nov., sp. nov., a new member of suborder Micrococcineae isolated from High-Arctic tundra soil.</title>
        <authorList>
            <person name="Peng F."/>
        </authorList>
    </citation>
    <scope>NUCLEOTIDE SEQUENCE</scope>
    <source>
        <strain evidence="9">LRZ-2</strain>
    </source>
</reference>
<organism evidence="9 10">
    <name type="scientific">Pengzhenrongella sicca</name>
    <dbReference type="NCBI Taxonomy" id="2819238"/>
    <lineage>
        <taxon>Bacteria</taxon>
        <taxon>Bacillati</taxon>
        <taxon>Actinomycetota</taxon>
        <taxon>Actinomycetes</taxon>
        <taxon>Micrococcales</taxon>
        <taxon>Pengzhenrongella</taxon>
    </lineage>
</organism>
<dbReference type="Pfam" id="PF03176">
    <property type="entry name" value="MMPL"/>
    <property type="match status" value="2"/>
</dbReference>
<evidence type="ECO:0000256" key="4">
    <source>
        <dbReference type="ARBA" id="ARBA00022692"/>
    </source>
</evidence>
<dbReference type="Proteomes" id="UP000663937">
    <property type="component" value="Chromosome"/>
</dbReference>
<evidence type="ECO:0000313" key="10">
    <source>
        <dbReference type="Proteomes" id="UP000663937"/>
    </source>
</evidence>
<comment type="similarity">
    <text evidence="2">Belongs to the resistance-nodulation-cell division (RND) (TC 2.A.6) family. MmpL subfamily.</text>
</comment>
<feature type="transmembrane region" description="Helical" evidence="7">
    <location>
        <begin position="236"/>
        <end position="257"/>
    </location>
</feature>
<dbReference type="PROSITE" id="PS50156">
    <property type="entry name" value="SSD"/>
    <property type="match status" value="1"/>
</dbReference>
<dbReference type="Gene3D" id="1.20.1640.10">
    <property type="entry name" value="Multidrug efflux transporter AcrB transmembrane domain"/>
    <property type="match status" value="2"/>
</dbReference>
<comment type="subcellular location">
    <subcellularLocation>
        <location evidence="1">Cell membrane</location>
        <topology evidence="1">Multi-pass membrane protein</topology>
    </subcellularLocation>
</comment>
<feature type="transmembrane region" description="Helical" evidence="7">
    <location>
        <begin position="312"/>
        <end position="336"/>
    </location>
</feature>
<dbReference type="SUPFAM" id="SSF82866">
    <property type="entry name" value="Multidrug efflux transporter AcrB transmembrane domain"/>
    <property type="match status" value="2"/>
</dbReference>
<keyword evidence="6 7" id="KW-0472">Membrane</keyword>
<accession>A0A8A4ZM96</accession>
<keyword evidence="5 7" id="KW-1133">Transmembrane helix</keyword>
<feature type="transmembrane region" description="Helical" evidence="7">
    <location>
        <begin position="666"/>
        <end position="693"/>
    </location>
</feature>
<dbReference type="PANTHER" id="PTHR33406:SF11">
    <property type="entry name" value="MEMBRANE PROTEIN SCO6666-RELATED"/>
    <property type="match status" value="1"/>
</dbReference>
<evidence type="ECO:0000259" key="8">
    <source>
        <dbReference type="PROSITE" id="PS50156"/>
    </source>
</evidence>
<proteinExistence type="inferred from homology"/>
<dbReference type="AlphaFoldDB" id="A0A8A4ZM96"/>
<keyword evidence="10" id="KW-1185">Reference proteome</keyword>
<feature type="transmembrane region" description="Helical" evidence="7">
    <location>
        <begin position="551"/>
        <end position="577"/>
    </location>
</feature>
<dbReference type="EMBL" id="CP071868">
    <property type="protein sequence ID" value="QTE31626.1"/>
    <property type="molecule type" value="Genomic_DNA"/>
</dbReference>
<dbReference type="PANTHER" id="PTHR33406">
    <property type="entry name" value="MEMBRANE PROTEIN MJ1562-RELATED"/>
    <property type="match status" value="1"/>
</dbReference>
<dbReference type="InterPro" id="IPR000731">
    <property type="entry name" value="SSD"/>
</dbReference>
<feature type="transmembrane region" description="Helical" evidence="7">
    <location>
        <begin position="213"/>
        <end position="230"/>
    </location>
</feature>
<feature type="transmembrane region" description="Helical" evidence="7">
    <location>
        <begin position="278"/>
        <end position="306"/>
    </location>
</feature>
<keyword evidence="3" id="KW-1003">Cell membrane</keyword>
<dbReference type="GO" id="GO:0005886">
    <property type="term" value="C:plasma membrane"/>
    <property type="evidence" value="ECO:0007669"/>
    <property type="project" value="UniProtKB-SubCell"/>
</dbReference>
<feature type="transmembrane region" description="Helical" evidence="7">
    <location>
        <begin position="640"/>
        <end position="660"/>
    </location>
</feature>
<evidence type="ECO:0000256" key="3">
    <source>
        <dbReference type="ARBA" id="ARBA00022475"/>
    </source>
</evidence>
<evidence type="ECO:0000256" key="5">
    <source>
        <dbReference type="ARBA" id="ARBA00022989"/>
    </source>
</evidence>
<evidence type="ECO:0000256" key="2">
    <source>
        <dbReference type="ARBA" id="ARBA00010157"/>
    </source>
</evidence>
<evidence type="ECO:0000256" key="7">
    <source>
        <dbReference type="SAM" id="Phobius"/>
    </source>
</evidence>
<dbReference type="InterPro" id="IPR004869">
    <property type="entry name" value="MMPL_dom"/>
</dbReference>
<feature type="transmembrane region" description="Helical" evidence="7">
    <location>
        <begin position="186"/>
        <end position="206"/>
    </location>
</feature>
<gene>
    <name evidence="9" type="ORF">J4E96_18145</name>
</gene>
<feature type="transmembrane region" description="Helical" evidence="7">
    <location>
        <begin position="523"/>
        <end position="544"/>
    </location>
</feature>
<sequence>MRRRWYVLVAWLVVLGGIGTLAVAGGGELEEQFSIPGTESAQAQEVLATRFGDQFADQAVSQGSGAAGGGASVDVAATARMILAVPDGTTVMDPTTAQAAGELLAEAAAVPGVAAVSDPFTALTIAPDGSALYADVQLADPAAEVPAATLAGLEDVVTAADDAGWRAAVSGGPFVEPLELISGVELIGVLAAMIVLFVTLGSFLAAGMPILTALLGVSIGAAGILAVAAVTDVSSATLALALMLGLAVGIDYALFILSRYRSLLAEGNTPIDAVGRAVGTAGSAVVFAGVTVVIASAGLAVVGIPFLAVMGYAAAATVLVAVLIAITLLPALLGFAGTRLTPRRMRAADNLDDTALPGNRWGRLVTGHPVVVLVTGVALIAVLAVPVLSLRLGLPDASQDPADSHARIAYELQADTFGPGFNGPLVVLVDAPGADAVAAATTVANRISGLADVALVAPAIPNAAGDAAIVTVIPTGGPNSTETADLVHAIRGERADLEAGRSSDITVTGYAAANIDISEKLAAALPVFLLLVVGLALVLLLLAFRSVLVPLTAAIGFLLSVGASFGATVAVYQWGWLADIFNVSGPGPLISFMPVLLVGVLFGLAMDYEVFLVSRMREDFVHGATARRAVLTGFTHGSRVVLAAAIIMVSVFAAFVFGGSTTVAPIAFALGVGILVDALVVRMTLIPAVMTLLGESAWWLPRWLDRLLPSVDIEGERLTRRLAAEPAPGVAPAASA</sequence>
<feature type="domain" description="SSD" evidence="8">
    <location>
        <begin position="211"/>
        <end position="335"/>
    </location>
</feature>
<evidence type="ECO:0000313" key="9">
    <source>
        <dbReference type="EMBL" id="QTE31626.1"/>
    </source>
</evidence>
<dbReference type="InterPro" id="IPR050545">
    <property type="entry name" value="Mycobact_MmpL"/>
</dbReference>
<keyword evidence="4 7" id="KW-0812">Transmembrane</keyword>
<feature type="transmembrane region" description="Helical" evidence="7">
    <location>
        <begin position="370"/>
        <end position="390"/>
    </location>
</feature>
<dbReference type="KEGG" id="psic:J4E96_18145"/>